<reference evidence="1 2" key="1">
    <citation type="submission" date="2023-10" db="EMBL/GenBank/DDBJ databases">
        <title>Development of a sustainable strategy for remediation of hydrocarbon-contaminated territories based on the waste exchange concept.</title>
        <authorList>
            <person name="Krivoruchko A."/>
        </authorList>
    </citation>
    <scope>NUCLEOTIDE SEQUENCE [LARGE SCALE GENOMIC DNA]</scope>
    <source>
        <strain evidence="1 2">IEGM 1236</strain>
    </source>
</reference>
<dbReference type="RefSeq" id="WP_317711995.1">
    <property type="nucleotide sequence ID" value="NZ_JAWLUM010000001.1"/>
</dbReference>
<name>A0ABU4EMT6_WILMA</name>
<protein>
    <submittedName>
        <fullName evidence="1">Uncharacterized protein</fullName>
    </submittedName>
</protein>
<dbReference type="Proteomes" id="UP001185792">
    <property type="component" value="Unassembled WGS sequence"/>
</dbReference>
<keyword evidence="2" id="KW-1185">Reference proteome</keyword>
<gene>
    <name evidence="1" type="ORF">R4198_02500</name>
</gene>
<sequence length="58" mass="6156">MNGVPVDPETSDVEVEGVGSSPFISDVMTEPFFTALDTPSPSARSTRVACFYGDSKAR</sequence>
<comment type="caution">
    <text evidence="1">The sequence shown here is derived from an EMBL/GenBank/DDBJ whole genome shotgun (WGS) entry which is preliminary data.</text>
</comment>
<accession>A0ABU4EMT6</accession>
<proteinExistence type="predicted"/>
<dbReference type="EMBL" id="JAWLUM010000001">
    <property type="protein sequence ID" value="MDV7132548.1"/>
    <property type="molecule type" value="Genomic_DNA"/>
</dbReference>
<evidence type="ECO:0000313" key="1">
    <source>
        <dbReference type="EMBL" id="MDV7132548.1"/>
    </source>
</evidence>
<evidence type="ECO:0000313" key="2">
    <source>
        <dbReference type="Proteomes" id="UP001185792"/>
    </source>
</evidence>
<organism evidence="1 2">
    <name type="scientific">Williamsia marianensis</name>
    <dbReference type="NCBI Taxonomy" id="85044"/>
    <lineage>
        <taxon>Bacteria</taxon>
        <taxon>Bacillati</taxon>
        <taxon>Actinomycetota</taxon>
        <taxon>Actinomycetes</taxon>
        <taxon>Mycobacteriales</taxon>
        <taxon>Nocardiaceae</taxon>
        <taxon>Williamsia</taxon>
    </lineage>
</organism>